<reference evidence="1 2" key="1">
    <citation type="submission" date="2021-08" db="EMBL/GenBank/DDBJ databases">
        <authorList>
            <person name="Peeters C."/>
        </authorList>
    </citation>
    <scope>NUCLEOTIDE SEQUENCE [LARGE SCALE GENOMIC DNA]</scope>
    <source>
        <strain evidence="1 2">LMG 32289</strain>
    </source>
</reference>
<keyword evidence="1" id="KW-0456">Lyase</keyword>
<dbReference type="EC" id="4.2.1.80" evidence="1"/>
<dbReference type="Gene3D" id="3.90.850.10">
    <property type="entry name" value="Fumarylacetoacetase-like, C-terminal domain"/>
    <property type="match status" value="1"/>
</dbReference>
<sequence length="277" mass="28588">MSMTQTTLDAAALADMARAFVRAQAERRAVGADTTAQLRGIDIAGGYRAGRALHEQLVATGFKPVGRKIGCTNTATWGKLGIDAPIVAHMYEQTVVHGAANRVDVPWTTLHLPRIELELAFRLKVTPTPGQSLEALIDGIDWVAPAIEVVDSHVDPAVASPATILCDFGAHSSLLLGAPVALAGLPPLTPQAFADITATLQVGETVLPGGAVHVMGNPLVSLHTAIAIAASLGAPIEAGEIVTTGALVGPVAVEAGQQWRGRVSFAGRNDLTVGMDA</sequence>
<dbReference type="SUPFAM" id="SSF56529">
    <property type="entry name" value="FAH"/>
    <property type="match status" value="1"/>
</dbReference>
<name>A0ABM8WNR0_9BURK</name>
<dbReference type="PANTHER" id="PTHR30143">
    <property type="entry name" value="ACID HYDRATASE"/>
    <property type="match status" value="1"/>
</dbReference>
<accession>A0ABM8WNR0</accession>
<keyword evidence="2" id="KW-1185">Reference proteome</keyword>
<evidence type="ECO:0000313" key="1">
    <source>
        <dbReference type="EMBL" id="CAG9169057.1"/>
    </source>
</evidence>
<dbReference type="Proteomes" id="UP000706525">
    <property type="component" value="Unassembled WGS sequence"/>
</dbReference>
<dbReference type="InterPro" id="IPR050772">
    <property type="entry name" value="Hydratase-Decarb/MhpD_sf"/>
</dbReference>
<organism evidence="1 2">
    <name type="scientific">Cupriavidus pampae</name>
    <dbReference type="NCBI Taxonomy" id="659251"/>
    <lineage>
        <taxon>Bacteria</taxon>
        <taxon>Pseudomonadati</taxon>
        <taxon>Pseudomonadota</taxon>
        <taxon>Betaproteobacteria</taxon>
        <taxon>Burkholderiales</taxon>
        <taxon>Burkholderiaceae</taxon>
        <taxon>Cupriavidus</taxon>
    </lineage>
</organism>
<dbReference type="EMBL" id="CAJZAG010000003">
    <property type="protein sequence ID" value="CAG9169057.1"/>
    <property type="molecule type" value="Genomic_DNA"/>
</dbReference>
<dbReference type="PANTHER" id="PTHR30143:SF0">
    <property type="entry name" value="2-KETO-4-PENTENOATE HYDRATASE"/>
    <property type="match status" value="1"/>
</dbReference>
<evidence type="ECO:0000313" key="2">
    <source>
        <dbReference type="Proteomes" id="UP000706525"/>
    </source>
</evidence>
<dbReference type="GO" id="GO:0008684">
    <property type="term" value="F:2-oxopent-4-enoate hydratase activity"/>
    <property type="evidence" value="ECO:0007669"/>
    <property type="project" value="UniProtKB-EC"/>
</dbReference>
<protein>
    <submittedName>
        <fullName evidence="1">2-keto-4-pentenoate hydratase</fullName>
        <ecNumber evidence="1">4.2.1.80</ecNumber>
    </submittedName>
</protein>
<comment type="caution">
    <text evidence="1">The sequence shown here is derived from an EMBL/GenBank/DDBJ whole genome shotgun (WGS) entry which is preliminary data.</text>
</comment>
<dbReference type="InterPro" id="IPR036663">
    <property type="entry name" value="Fumarylacetoacetase_C_sf"/>
</dbReference>
<proteinExistence type="predicted"/>
<gene>
    <name evidence="1" type="primary">mhpD</name>
    <name evidence="1" type="ORF">LMG32289_01564</name>
</gene>